<evidence type="ECO:0000256" key="3">
    <source>
        <dbReference type="ARBA" id="ARBA00023002"/>
    </source>
</evidence>
<keyword evidence="5" id="KW-0411">Iron-sulfur</keyword>
<dbReference type="Pfam" id="PF12831">
    <property type="entry name" value="FAD_oxidored"/>
    <property type="match status" value="1"/>
</dbReference>
<keyword evidence="7" id="KW-1185">Reference proteome</keyword>
<reference evidence="6 7" key="1">
    <citation type="submission" date="2019-03" db="EMBL/GenBank/DDBJ databases">
        <title>Genomic Encyclopedia of Type Strains, Phase IV (KMG-IV): sequencing the most valuable type-strain genomes for metagenomic binning, comparative biology and taxonomic classification.</title>
        <authorList>
            <person name="Goeker M."/>
        </authorList>
    </citation>
    <scope>NUCLEOTIDE SEQUENCE [LARGE SCALE GENOMIC DNA]</scope>
    <source>
        <strain evidence="6 7">LX-B</strain>
    </source>
</reference>
<evidence type="ECO:0000313" key="7">
    <source>
        <dbReference type="Proteomes" id="UP000295008"/>
    </source>
</evidence>
<dbReference type="PANTHER" id="PTHR43498">
    <property type="entry name" value="FERREDOXIN:COB-COM HETERODISULFIDE REDUCTASE SUBUNIT A"/>
    <property type="match status" value="1"/>
</dbReference>
<dbReference type="OrthoDB" id="9759982at2"/>
<gene>
    <name evidence="6" type="ORF">EDC14_103451</name>
</gene>
<evidence type="ECO:0000256" key="2">
    <source>
        <dbReference type="ARBA" id="ARBA00022723"/>
    </source>
</evidence>
<sequence length="437" mass="47591">MKYYTEPARRIPIVDEADVLVVGGGPAGFAAAVNAARQGARTYLFEQSGAVGGVATTGLMSHWTGNTRGGFYEELLERANDWRGDETALRLRNWPARQLINPEKLKTVMLELLEEAGVILRLYSFASAPLLEGDRVAGVITESKSGREAWRAKVTVDASGDGDIAARAGVPFHKGRESDGKMQPMTLMFKVAGVDTARAVFPNQFEETFPVPAGDLQRLGREQLPPPAGHVLLYQTTLPGVVTCNMTNCTGVDGTSAADLTRAEALCRKQIDRIVRFLREYVPGFENCFLISSASQIGVRETRHFQGEYTLTEEDVLAAWIFPDWAVTRAHFNFDVHGLDASGLDPTGAQAGFRQTQGYTIPYRCFVPQKVDQLLLAGRNISGTHLAHSNFRVMPICVNMGQAVGIAAALCAKAGIRPRDLEVRELQAILQAQGVCP</sequence>
<proteinExistence type="predicted"/>
<evidence type="ECO:0000256" key="5">
    <source>
        <dbReference type="ARBA" id="ARBA00023014"/>
    </source>
</evidence>
<dbReference type="Gene3D" id="3.50.50.60">
    <property type="entry name" value="FAD/NAD(P)-binding domain"/>
    <property type="match status" value="1"/>
</dbReference>
<keyword evidence="1" id="KW-0004">4Fe-4S</keyword>
<keyword evidence="3" id="KW-0560">Oxidoreductase</keyword>
<dbReference type="SUPFAM" id="SSF51905">
    <property type="entry name" value="FAD/NAD(P)-binding domain"/>
    <property type="match status" value="1"/>
</dbReference>
<protein>
    <submittedName>
        <fullName evidence="6">FAD dependent oxidoreductase</fullName>
    </submittedName>
</protein>
<name>A0A4R1R7A9_HYDET</name>
<keyword evidence="2" id="KW-0479">Metal-binding</keyword>
<evidence type="ECO:0000256" key="1">
    <source>
        <dbReference type="ARBA" id="ARBA00022485"/>
    </source>
</evidence>
<dbReference type="GO" id="GO:0051539">
    <property type="term" value="F:4 iron, 4 sulfur cluster binding"/>
    <property type="evidence" value="ECO:0007669"/>
    <property type="project" value="UniProtKB-KW"/>
</dbReference>
<evidence type="ECO:0000256" key="4">
    <source>
        <dbReference type="ARBA" id="ARBA00023004"/>
    </source>
</evidence>
<dbReference type="InterPro" id="IPR039650">
    <property type="entry name" value="HdrA-like"/>
</dbReference>
<dbReference type="GO" id="GO:0046872">
    <property type="term" value="F:metal ion binding"/>
    <property type="evidence" value="ECO:0007669"/>
    <property type="project" value="UniProtKB-KW"/>
</dbReference>
<organism evidence="6 7">
    <name type="scientific">Hydrogenispora ethanolica</name>
    <dbReference type="NCBI Taxonomy" id="1082276"/>
    <lineage>
        <taxon>Bacteria</taxon>
        <taxon>Bacillati</taxon>
        <taxon>Bacillota</taxon>
        <taxon>Hydrogenispora</taxon>
    </lineage>
</organism>
<dbReference type="RefSeq" id="WP_132016300.1">
    <property type="nucleotide sequence ID" value="NZ_SLUN01000034.1"/>
</dbReference>
<dbReference type="AlphaFoldDB" id="A0A4R1R7A9"/>
<dbReference type="InterPro" id="IPR036188">
    <property type="entry name" value="FAD/NAD-bd_sf"/>
</dbReference>
<dbReference type="PANTHER" id="PTHR43498:SF1">
    <property type="entry name" value="COB--COM HETERODISULFIDE REDUCTASE IRON-SULFUR SUBUNIT A"/>
    <property type="match status" value="1"/>
</dbReference>
<evidence type="ECO:0000313" key="6">
    <source>
        <dbReference type="EMBL" id="TCL61495.1"/>
    </source>
</evidence>
<dbReference type="Proteomes" id="UP000295008">
    <property type="component" value="Unassembled WGS sequence"/>
</dbReference>
<dbReference type="EMBL" id="SLUN01000034">
    <property type="protein sequence ID" value="TCL61495.1"/>
    <property type="molecule type" value="Genomic_DNA"/>
</dbReference>
<comment type="caution">
    <text evidence="6">The sequence shown here is derived from an EMBL/GenBank/DDBJ whole genome shotgun (WGS) entry which is preliminary data.</text>
</comment>
<dbReference type="PRINTS" id="PR00419">
    <property type="entry name" value="ADXRDTASE"/>
</dbReference>
<dbReference type="GO" id="GO:0016491">
    <property type="term" value="F:oxidoreductase activity"/>
    <property type="evidence" value="ECO:0007669"/>
    <property type="project" value="UniProtKB-KW"/>
</dbReference>
<accession>A0A4R1R7A9</accession>
<keyword evidence="4" id="KW-0408">Iron</keyword>